<dbReference type="Proteomes" id="UP000321798">
    <property type="component" value="Unassembled WGS sequence"/>
</dbReference>
<evidence type="ECO:0000259" key="2">
    <source>
        <dbReference type="Pfam" id="PF10081"/>
    </source>
</evidence>
<reference evidence="3 4" key="1">
    <citation type="submission" date="2019-07" db="EMBL/GenBank/DDBJ databases">
        <title>Whole genome shotgun sequence of Cellulomonas soli NBRC 109434.</title>
        <authorList>
            <person name="Hosoyama A."/>
            <person name="Uohara A."/>
            <person name="Ohji S."/>
            <person name="Ichikawa N."/>
        </authorList>
    </citation>
    <scope>NUCLEOTIDE SEQUENCE [LARGE SCALE GENOMIC DNA]</scope>
    <source>
        <strain evidence="3 4">NBRC 109434</strain>
    </source>
</reference>
<comment type="caution">
    <text evidence="3">The sequence shown here is derived from an EMBL/GenBank/DDBJ whole genome shotgun (WGS) entry which is preliminary data.</text>
</comment>
<dbReference type="AlphaFoldDB" id="A0A512P8I2"/>
<proteinExistence type="predicted"/>
<feature type="region of interest" description="Disordered" evidence="1">
    <location>
        <begin position="280"/>
        <end position="302"/>
    </location>
</feature>
<sequence length="683" mass="72100">MKTILRMSEARRRQIYSGGLDVSARAGLLLGAYGTGLSYQPNLLSRGTRDQAVIGGVAAATAYGWGVTAHSFLRSTADRFPLSSRSAAGRVAAGAAVDAAAALTGLAVARLVPPREHESPRRALVRLAGVGLCAAGTAGTVADGLELGRGRPGARAASLLTALGAVGVGYAMTRPGTATRGSLEPGDDVPREDVVREVALPRALASGLAVTGLLMGAARGESLITGTAARAAALTLGGAPDDHRALGRLASTGALYGLGWGLVSAATTVLNRAGTGLEEAHAEPPEVTEVTGGPGSLSTWDDQTRESRRWLSMALSPETITRVMGEPAIQPIRVYGSLAAARTPQERADLLLAEIDRTGALDRSVLALFSPTGSGYVNYVASETLEYLTRGDCASASIQYSVLPSALSLTKVGYATDQTRIVVNGVVERLLARPAAARPRFYLFGESLGSQVSQEMFRGQGTSGPDGIGLDAAVWIGTPASTDFRAELWGTRTVTQVPEVGPGGFFLPRGIRDWRALPDDVRAQVRFLLLQNGDDPVPKFAAPLLWRRPDWLGPTDSRPPGAPRHTRWLPAVSFVTTFVDLQNALAPTPGVFDQGGHDYRREIPETLRTVFDLEATDEQMARVQEALRTRELVWAVRRLWAKALAASSTGDEQALAGAVAQVSAWTGRELDREAVEELVRTPV</sequence>
<dbReference type="InterPro" id="IPR027787">
    <property type="entry name" value="Alpha/beta-hydrolase_catalytic"/>
</dbReference>
<dbReference type="EMBL" id="BKAL01000001">
    <property type="protein sequence ID" value="GEP67507.1"/>
    <property type="molecule type" value="Genomic_DNA"/>
</dbReference>
<organism evidence="3 4">
    <name type="scientific">Cellulomonas soli</name>
    <dbReference type="NCBI Taxonomy" id="931535"/>
    <lineage>
        <taxon>Bacteria</taxon>
        <taxon>Bacillati</taxon>
        <taxon>Actinomycetota</taxon>
        <taxon>Actinomycetes</taxon>
        <taxon>Micrococcales</taxon>
        <taxon>Cellulomonadaceae</taxon>
        <taxon>Cellulomonas</taxon>
    </lineage>
</organism>
<keyword evidence="4" id="KW-1185">Reference proteome</keyword>
<evidence type="ECO:0000313" key="4">
    <source>
        <dbReference type="Proteomes" id="UP000321798"/>
    </source>
</evidence>
<feature type="domain" description="Alpha/beta-hydrolase catalytic" evidence="2">
    <location>
        <begin position="332"/>
        <end position="622"/>
    </location>
</feature>
<evidence type="ECO:0000313" key="3">
    <source>
        <dbReference type="EMBL" id="GEP67507.1"/>
    </source>
</evidence>
<gene>
    <name evidence="3" type="ORF">CSO01_02220</name>
</gene>
<protein>
    <recommendedName>
        <fullName evidence="2">Alpha/beta-hydrolase catalytic domain-containing protein</fullName>
    </recommendedName>
</protein>
<accession>A0A512P8I2</accession>
<evidence type="ECO:0000256" key="1">
    <source>
        <dbReference type="SAM" id="MobiDB-lite"/>
    </source>
</evidence>
<name>A0A512P8I2_9CELL</name>
<dbReference type="Pfam" id="PF10081">
    <property type="entry name" value="Abhydrolase_9"/>
    <property type="match status" value="1"/>
</dbReference>